<dbReference type="GO" id="GO:0006355">
    <property type="term" value="P:regulation of DNA-templated transcription"/>
    <property type="evidence" value="ECO:0007669"/>
    <property type="project" value="InterPro"/>
</dbReference>
<dbReference type="GO" id="GO:0003677">
    <property type="term" value="F:DNA binding"/>
    <property type="evidence" value="ECO:0007669"/>
    <property type="project" value="UniProtKB-KW"/>
</dbReference>
<keyword evidence="8" id="KW-1185">Reference proteome</keyword>
<feature type="compositionally biased region" description="Low complexity" evidence="5">
    <location>
        <begin position="217"/>
        <end position="232"/>
    </location>
</feature>
<dbReference type="AlphaFoldDB" id="A0AAN8ZA86"/>
<feature type="region of interest" description="Disordered" evidence="5">
    <location>
        <begin position="212"/>
        <end position="253"/>
    </location>
</feature>
<dbReference type="PANTHER" id="PTHR31744:SF93">
    <property type="entry name" value="NAC DOMAIN-CONTAINING PROTEIN"/>
    <property type="match status" value="1"/>
</dbReference>
<comment type="caution">
    <text evidence="7">The sequence shown here is derived from an EMBL/GenBank/DDBJ whole genome shotgun (WGS) entry which is preliminary data.</text>
</comment>
<evidence type="ECO:0000256" key="4">
    <source>
        <dbReference type="ARBA" id="ARBA00023242"/>
    </source>
</evidence>
<evidence type="ECO:0000256" key="5">
    <source>
        <dbReference type="SAM" id="MobiDB-lite"/>
    </source>
</evidence>
<keyword evidence="2" id="KW-0238">DNA-binding</keyword>
<evidence type="ECO:0000256" key="3">
    <source>
        <dbReference type="ARBA" id="ARBA00023163"/>
    </source>
</evidence>
<dbReference type="PANTHER" id="PTHR31744">
    <property type="entry name" value="PROTEIN CUP-SHAPED COTYLEDON 2-RELATED"/>
    <property type="match status" value="1"/>
</dbReference>
<accession>A0AAN8ZA86</accession>
<protein>
    <submittedName>
        <fullName evidence="7">NAC domain</fullName>
    </submittedName>
</protein>
<organism evidence="7 8">
    <name type="scientific">Dillenia turbinata</name>
    <dbReference type="NCBI Taxonomy" id="194707"/>
    <lineage>
        <taxon>Eukaryota</taxon>
        <taxon>Viridiplantae</taxon>
        <taxon>Streptophyta</taxon>
        <taxon>Embryophyta</taxon>
        <taxon>Tracheophyta</taxon>
        <taxon>Spermatophyta</taxon>
        <taxon>Magnoliopsida</taxon>
        <taxon>eudicotyledons</taxon>
        <taxon>Gunneridae</taxon>
        <taxon>Pentapetalae</taxon>
        <taxon>Dilleniales</taxon>
        <taxon>Dilleniaceae</taxon>
        <taxon>Dillenia</taxon>
    </lineage>
</organism>
<name>A0AAN8ZA86_9MAGN</name>
<dbReference type="InterPro" id="IPR036093">
    <property type="entry name" value="NAC_dom_sf"/>
</dbReference>
<feature type="domain" description="NAC" evidence="6">
    <location>
        <begin position="14"/>
        <end position="167"/>
    </location>
</feature>
<evidence type="ECO:0000256" key="2">
    <source>
        <dbReference type="ARBA" id="ARBA00023125"/>
    </source>
</evidence>
<proteinExistence type="predicted"/>
<keyword evidence="3" id="KW-0804">Transcription</keyword>
<dbReference type="Proteomes" id="UP001370490">
    <property type="component" value="Unassembled WGS sequence"/>
</dbReference>
<dbReference type="EMBL" id="JBAMMX010000011">
    <property type="protein sequence ID" value="KAK6930766.1"/>
    <property type="molecule type" value="Genomic_DNA"/>
</dbReference>
<evidence type="ECO:0000256" key="1">
    <source>
        <dbReference type="ARBA" id="ARBA00023015"/>
    </source>
</evidence>
<dbReference type="InterPro" id="IPR003441">
    <property type="entry name" value="NAC-dom"/>
</dbReference>
<keyword evidence="1" id="KW-0805">Transcription regulation</keyword>
<evidence type="ECO:0000259" key="6">
    <source>
        <dbReference type="PROSITE" id="PS51005"/>
    </source>
</evidence>
<dbReference type="Gene3D" id="2.170.150.80">
    <property type="entry name" value="NAC domain"/>
    <property type="match status" value="1"/>
</dbReference>
<evidence type="ECO:0000313" key="7">
    <source>
        <dbReference type="EMBL" id="KAK6930766.1"/>
    </source>
</evidence>
<dbReference type="Pfam" id="PF02365">
    <property type="entry name" value="NAM"/>
    <property type="match status" value="1"/>
</dbReference>
<reference evidence="7 8" key="1">
    <citation type="submission" date="2023-12" db="EMBL/GenBank/DDBJ databases">
        <title>A high-quality genome assembly for Dillenia turbinata (Dilleniales).</title>
        <authorList>
            <person name="Chanderbali A."/>
        </authorList>
    </citation>
    <scope>NUCLEOTIDE SEQUENCE [LARGE SCALE GENOMIC DNA]</scope>
    <source>
        <strain evidence="7">LSX21</strain>
        <tissue evidence="7">Leaf</tissue>
    </source>
</reference>
<dbReference type="PROSITE" id="PS51005">
    <property type="entry name" value="NAC"/>
    <property type="match status" value="1"/>
</dbReference>
<keyword evidence="4" id="KW-0539">Nucleus</keyword>
<evidence type="ECO:0000313" key="8">
    <source>
        <dbReference type="Proteomes" id="UP001370490"/>
    </source>
</evidence>
<sequence length="253" mass="28536">MERLTFVKNGVIRLPPGFRFHPTDEELVVQYLKRKVLSCPLPASIIPEVDVCKSDPWDLPGDVEQERYFFSTREAKYPNGNRSNRATGSGYWKATGNDKQIMNSKGNQVVGLKKTLVFYRGKPPHGSRTDWIMHEYRLPPSLDSKKTSSQGSMSQMENWVLCRIFLKKRSSKNEEEILPSSYCSENGVQNVGTTAAPVFYEFLRKEERADLNLAPTSSSSGSSGITEVSCNECPEEHEESSSCNSFSTFSRKP</sequence>
<gene>
    <name evidence="7" type="ORF">RJ641_002559</name>
</gene>
<dbReference type="SUPFAM" id="SSF101941">
    <property type="entry name" value="NAC domain"/>
    <property type="match status" value="1"/>
</dbReference>